<sequence length="89" mass="9156">MSQLQITDLNFCESDIYNSPEINGGSVSVAVATGVSVAVKTGVGVYVNGNQYNYWGGYTIAGATGLSYAYAISGGGYTSAEAYVDTSAF</sequence>
<dbReference type="EMBL" id="LATL02000293">
    <property type="protein sequence ID" value="KKD39574.1"/>
    <property type="molecule type" value="Genomic_DNA"/>
</dbReference>
<comment type="caution">
    <text evidence="1">The sequence shown here is derived from an EMBL/GenBank/DDBJ whole genome shotgun (WGS) entry which is preliminary data.</text>
</comment>
<accession>A0A0F5YL04</accession>
<protein>
    <submittedName>
        <fullName evidence="1">Uncharacterized protein</fullName>
    </submittedName>
</protein>
<evidence type="ECO:0000313" key="2">
    <source>
        <dbReference type="Proteomes" id="UP000033607"/>
    </source>
</evidence>
<name>A0A0F5YL04_9CYAN</name>
<proteinExistence type="predicted"/>
<dbReference type="AlphaFoldDB" id="A0A0F5YL04"/>
<dbReference type="RefSeq" id="WP_046276948.1">
    <property type="nucleotide sequence ID" value="NZ_LATL02000293.1"/>
</dbReference>
<dbReference type="Proteomes" id="UP000033607">
    <property type="component" value="Unassembled WGS sequence"/>
</dbReference>
<organism evidence="1 2">
    <name type="scientific">Limnoraphis robusta CS-951</name>
    <dbReference type="NCBI Taxonomy" id="1637645"/>
    <lineage>
        <taxon>Bacteria</taxon>
        <taxon>Bacillati</taxon>
        <taxon>Cyanobacteriota</taxon>
        <taxon>Cyanophyceae</taxon>
        <taxon>Oscillatoriophycideae</taxon>
        <taxon>Oscillatoriales</taxon>
        <taxon>Sirenicapillariaceae</taxon>
        <taxon>Limnoraphis</taxon>
    </lineage>
</organism>
<gene>
    <name evidence="1" type="ORF">WN50_02635</name>
</gene>
<reference evidence="1 2" key="1">
    <citation type="submission" date="2015-06" db="EMBL/GenBank/DDBJ databases">
        <title>Draft genome assembly of filamentous brackish cyanobacterium Limnoraphis robusta strain CS-951.</title>
        <authorList>
            <person name="Willis A."/>
            <person name="Parks M."/>
            <person name="Burford M.A."/>
        </authorList>
    </citation>
    <scope>NUCLEOTIDE SEQUENCE [LARGE SCALE GENOMIC DNA]</scope>
    <source>
        <strain evidence="1 2">CS-951</strain>
    </source>
</reference>
<evidence type="ECO:0000313" key="1">
    <source>
        <dbReference type="EMBL" id="KKD39574.1"/>
    </source>
</evidence>